<accession>A0A2N9JKF1</accession>
<dbReference type="Pfam" id="PF02720">
    <property type="entry name" value="DUF222"/>
    <property type="match status" value="1"/>
</dbReference>
<dbReference type="EMBL" id="LT985188">
    <property type="protein sequence ID" value="SPD87889.1"/>
    <property type="molecule type" value="Genomic_DNA"/>
</dbReference>
<dbReference type="Gene3D" id="1.10.30.50">
    <property type="match status" value="1"/>
</dbReference>
<evidence type="ECO:0000313" key="2">
    <source>
        <dbReference type="EMBL" id="SPD87889.1"/>
    </source>
</evidence>
<gene>
    <name evidence="2" type="ORF">MPLG2_2859</name>
</gene>
<keyword evidence="3" id="KW-1185">Reference proteome</keyword>
<reference evidence="2 3" key="1">
    <citation type="submission" date="2018-02" db="EMBL/GenBank/DDBJ databases">
        <authorList>
            <person name="Cohen D.B."/>
            <person name="Kent A.D."/>
        </authorList>
    </citation>
    <scope>NUCLEOTIDE SEQUENCE [LARGE SCALE GENOMIC DNA]</scope>
    <source>
        <strain evidence="2">1</strain>
    </source>
</reference>
<proteinExistence type="predicted"/>
<dbReference type="Proteomes" id="UP000238164">
    <property type="component" value="Chromosome 1"/>
</dbReference>
<dbReference type="SMART" id="SM00507">
    <property type="entry name" value="HNHc"/>
    <property type="match status" value="1"/>
</dbReference>
<dbReference type="KEGG" id="mgg:MPLG2_2859"/>
<evidence type="ECO:0000259" key="1">
    <source>
        <dbReference type="SMART" id="SM00507"/>
    </source>
</evidence>
<dbReference type="AlphaFoldDB" id="A0A2N9JKF1"/>
<dbReference type="InterPro" id="IPR003870">
    <property type="entry name" value="DUF222"/>
</dbReference>
<organism evidence="2 3">
    <name type="scientific">Micropruina glycogenica</name>
    <dbReference type="NCBI Taxonomy" id="75385"/>
    <lineage>
        <taxon>Bacteria</taxon>
        <taxon>Bacillati</taxon>
        <taxon>Actinomycetota</taxon>
        <taxon>Actinomycetes</taxon>
        <taxon>Propionibacteriales</taxon>
        <taxon>Nocardioidaceae</taxon>
        <taxon>Micropruina</taxon>
    </lineage>
</organism>
<name>A0A2N9JKF1_9ACTN</name>
<protein>
    <recommendedName>
        <fullName evidence="1">HNH nuclease domain-containing protein</fullName>
    </recommendedName>
</protein>
<dbReference type="RefSeq" id="WP_197709942.1">
    <property type="nucleotide sequence ID" value="NZ_LT985188.1"/>
</dbReference>
<sequence>MELTFEQLDDAALVAVIDAAVSALTDDRVRLQNGQQRLQLLVDAVRLDARLSAWRSALAAEVEQSGVAVAEHGTSTVTWLADATCMTRRAAGRLVIEGQRLTRFPTVAAAAAEGCVLPEQAQAITQVLDGLPTDFDTGQLRQAEELMVGFADTHNAHDLRSLSRYLVEVLDPDTVQAREAARLERDLRAAKHNRHLSFDSDGHGSVRIRGSLPVVDAEPFIRLIDSYTAHAARGIDRLDPLAETTTPAQRRADALTAMIDRHLAQSLAPSHGGDRPRVVVAMSYDVLVKTATDAGLLHGHLLGTAEPIAASTLRQLLCDADIMPTVLGSRSAVLDVGRAQRLVTPAIRAALEIRDGGCVFPGCDTAPNACHAHHIMPWWAGGVTALHNLVLVCPHHHGIIEPSHNPTADRWQVRLPANGPAHVIPPRHVDPKQTPRIHNRFTAPMRT</sequence>
<feature type="domain" description="HNH nuclease" evidence="1">
    <location>
        <begin position="346"/>
        <end position="398"/>
    </location>
</feature>
<evidence type="ECO:0000313" key="3">
    <source>
        <dbReference type="Proteomes" id="UP000238164"/>
    </source>
</evidence>
<dbReference type="InterPro" id="IPR003615">
    <property type="entry name" value="HNH_nuc"/>
</dbReference>
<dbReference type="CDD" id="cd00085">
    <property type="entry name" value="HNHc"/>
    <property type="match status" value="1"/>
</dbReference>